<dbReference type="EMBL" id="GBXM01104940">
    <property type="protein sequence ID" value="JAH03637.1"/>
    <property type="molecule type" value="Transcribed_RNA"/>
</dbReference>
<dbReference type="AlphaFoldDB" id="A0A0E9PH80"/>
<name>A0A0E9PH80_ANGAN</name>
<reference evidence="1" key="1">
    <citation type="submission" date="2014-11" db="EMBL/GenBank/DDBJ databases">
        <authorList>
            <person name="Amaro Gonzalez C."/>
        </authorList>
    </citation>
    <scope>NUCLEOTIDE SEQUENCE</scope>
</reference>
<sequence length="38" mass="4393">MGKAVKNRESDSHKMWIFPGLFMDGLVWNDPIACRQLT</sequence>
<protein>
    <submittedName>
        <fullName evidence="1">Uncharacterized protein</fullName>
    </submittedName>
</protein>
<evidence type="ECO:0000313" key="1">
    <source>
        <dbReference type="EMBL" id="JAH03637.1"/>
    </source>
</evidence>
<proteinExistence type="predicted"/>
<accession>A0A0E9PH80</accession>
<organism evidence="1">
    <name type="scientific">Anguilla anguilla</name>
    <name type="common">European freshwater eel</name>
    <name type="synonym">Muraena anguilla</name>
    <dbReference type="NCBI Taxonomy" id="7936"/>
    <lineage>
        <taxon>Eukaryota</taxon>
        <taxon>Metazoa</taxon>
        <taxon>Chordata</taxon>
        <taxon>Craniata</taxon>
        <taxon>Vertebrata</taxon>
        <taxon>Euteleostomi</taxon>
        <taxon>Actinopterygii</taxon>
        <taxon>Neopterygii</taxon>
        <taxon>Teleostei</taxon>
        <taxon>Anguilliformes</taxon>
        <taxon>Anguillidae</taxon>
        <taxon>Anguilla</taxon>
    </lineage>
</organism>
<reference evidence="1" key="2">
    <citation type="journal article" date="2015" name="Fish Shellfish Immunol.">
        <title>Early steps in the European eel (Anguilla anguilla)-Vibrio vulnificus interaction in the gills: Role of the RtxA13 toxin.</title>
        <authorList>
            <person name="Callol A."/>
            <person name="Pajuelo D."/>
            <person name="Ebbesson L."/>
            <person name="Teles M."/>
            <person name="MacKenzie S."/>
            <person name="Amaro C."/>
        </authorList>
    </citation>
    <scope>NUCLEOTIDE SEQUENCE</scope>
</reference>